<dbReference type="Gene3D" id="2.40.30.10">
    <property type="entry name" value="Translation factors"/>
    <property type="match status" value="1"/>
</dbReference>
<dbReference type="PRINTS" id="PR00368">
    <property type="entry name" value="FADPNR"/>
</dbReference>
<proteinExistence type="predicted"/>
<dbReference type="Gene3D" id="1.10.8.260">
    <property type="entry name" value="HI0933 insert domain-like"/>
    <property type="match status" value="1"/>
</dbReference>
<dbReference type="PANTHER" id="PTHR42887:SF2">
    <property type="entry name" value="OS12G0638800 PROTEIN"/>
    <property type="match status" value="1"/>
</dbReference>
<feature type="domain" description="RsdA/BaiN/AoA(So)-like insert" evidence="5">
    <location>
        <begin position="213"/>
        <end position="377"/>
    </location>
</feature>
<comment type="caution">
    <text evidence="6">The sequence shown here is derived from an EMBL/GenBank/DDBJ whole genome shotgun (WGS) entry which is preliminary data.</text>
</comment>
<reference evidence="6" key="2">
    <citation type="submission" date="2021-04" db="EMBL/GenBank/DDBJ databases">
        <authorList>
            <person name="Liu J."/>
        </authorList>
    </citation>
    <scope>NUCLEOTIDE SEQUENCE</scope>
    <source>
        <strain evidence="6">BAD-6</strain>
    </source>
</reference>
<dbReference type="Gene3D" id="3.50.50.60">
    <property type="entry name" value="FAD/NAD(P)-binding domain"/>
    <property type="match status" value="1"/>
</dbReference>
<dbReference type="InterPro" id="IPR004792">
    <property type="entry name" value="BaiN-like"/>
</dbReference>
<protein>
    <submittedName>
        <fullName evidence="6">NAD(P)/FAD-dependent oxidoreductase</fullName>
    </submittedName>
</protein>
<evidence type="ECO:0000256" key="2">
    <source>
        <dbReference type="ARBA" id="ARBA00022630"/>
    </source>
</evidence>
<dbReference type="InterPro" id="IPR057661">
    <property type="entry name" value="RsdA/BaiN/AoA(So)_Rossmann"/>
</dbReference>
<dbReference type="Pfam" id="PF22780">
    <property type="entry name" value="HI0933_like_1st"/>
    <property type="match status" value="1"/>
</dbReference>
<dbReference type="PANTHER" id="PTHR42887">
    <property type="entry name" value="OS12G0638800 PROTEIN"/>
    <property type="match status" value="1"/>
</dbReference>
<evidence type="ECO:0000256" key="3">
    <source>
        <dbReference type="ARBA" id="ARBA00022827"/>
    </source>
</evidence>
<keyword evidence="2" id="KW-0285">Flavoprotein</keyword>
<dbReference type="EMBL" id="JAGSND010000008">
    <property type="protein sequence ID" value="MBR0598820.1"/>
    <property type="molecule type" value="Genomic_DNA"/>
</dbReference>
<reference evidence="6" key="1">
    <citation type="submission" date="2021-04" db="EMBL/GenBank/DDBJ databases">
        <title>Sinoanaerobacter chloroacetimidivorans sp. nov., an obligate anaerobic bacterium isolated from anaerobic sludge.</title>
        <authorList>
            <person name="Bao Y."/>
        </authorList>
    </citation>
    <scope>NUCLEOTIDE SEQUENCE</scope>
    <source>
        <strain evidence="6">BAD-6</strain>
    </source>
</reference>
<keyword evidence="7" id="KW-1185">Reference proteome</keyword>
<evidence type="ECO:0000259" key="4">
    <source>
        <dbReference type="Pfam" id="PF03486"/>
    </source>
</evidence>
<evidence type="ECO:0000313" key="6">
    <source>
        <dbReference type="EMBL" id="MBR0598820.1"/>
    </source>
</evidence>
<dbReference type="SUPFAM" id="SSF160996">
    <property type="entry name" value="HI0933 insert domain-like"/>
    <property type="match status" value="1"/>
</dbReference>
<dbReference type="Proteomes" id="UP000675664">
    <property type="component" value="Unassembled WGS sequence"/>
</dbReference>
<dbReference type="InterPro" id="IPR055178">
    <property type="entry name" value="RsdA/BaiN/AoA(So)-like_dom"/>
</dbReference>
<dbReference type="Pfam" id="PF03486">
    <property type="entry name" value="HI0933_like"/>
    <property type="match status" value="1"/>
</dbReference>
<dbReference type="NCBIfam" id="TIGR00275">
    <property type="entry name" value="aminoacetone oxidase family FAD-binding enzyme"/>
    <property type="match status" value="1"/>
</dbReference>
<dbReference type="InterPro" id="IPR036188">
    <property type="entry name" value="FAD/NAD-bd_sf"/>
</dbReference>
<comment type="cofactor">
    <cofactor evidence="1">
        <name>FAD</name>
        <dbReference type="ChEBI" id="CHEBI:57692"/>
    </cofactor>
</comment>
<dbReference type="SUPFAM" id="SSF51905">
    <property type="entry name" value="FAD/NAD(P)-binding domain"/>
    <property type="match status" value="1"/>
</dbReference>
<organism evidence="6 7">
    <name type="scientific">Sinanaerobacter chloroacetimidivorans</name>
    <dbReference type="NCBI Taxonomy" id="2818044"/>
    <lineage>
        <taxon>Bacteria</taxon>
        <taxon>Bacillati</taxon>
        <taxon>Bacillota</taxon>
        <taxon>Clostridia</taxon>
        <taxon>Peptostreptococcales</taxon>
        <taxon>Anaerovoracaceae</taxon>
        <taxon>Sinanaerobacter</taxon>
    </lineage>
</organism>
<sequence>MSKNRAIKKEITVIGGGASGLMAAISAARTLGGDSVRIIEKNDKVGRKLLATGNGRCNFSNVKCSFPDFYSWILDEYTINFAKETLSRFDVDDTLEFFREIGILPKEEAEGRIYPYSEQASTVQESLKAEAEGLGIEILYSSSVKSVKFLDNEEGTAADGNPGFEILLDKGDLLYTRYLILAAGGKAGSQYGSTGESYQMARFFGHTIVKPIPALVPFTSEDQRFQMLKGIRAKGKVTLWKDRAVEIHAETGEIQFTDEGLSGICVLNLSRFLRLREKTDAYHDYTVRIDFFPEYSEEELHDLLHSRTEYLKNRKKEEFLNGMINKRLSPVLLKEAGWDFAGICREITSEEVKRLVMLLKSWEVEISGTKGWKEAQVTSGGICILEISAETMESKRIKGLYFAGEIIDMDGLCGGYNLQWAWTSGYIAGASAASASSSAAATAASERKG</sequence>
<accession>A0A8J7W4J1</accession>
<feature type="domain" description="RsdA/BaiN/AoA(So)-like Rossmann fold-like" evidence="4">
    <location>
        <begin position="10"/>
        <end position="430"/>
    </location>
</feature>
<name>A0A8J7W4J1_9FIRM</name>
<gene>
    <name evidence="6" type="ORF">KCX82_13095</name>
</gene>
<dbReference type="InterPro" id="IPR023166">
    <property type="entry name" value="BaiN-like_dom_sf"/>
</dbReference>
<keyword evidence="3" id="KW-0274">FAD</keyword>
<dbReference type="RefSeq" id="WP_227018942.1">
    <property type="nucleotide sequence ID" value="NZ_JAGSND010000008.1"/>
</dbReference>
<dbReference type="AlphaFoldDB" id="A0A8J7W4J1"/>
<evidence type="ECO:0000256" key="1">
    <source>
        <dbReference type="ARBA" id="ARBA00001974"/>
    </source>
</evidence>
<evidence type="ECO:0000313" key="7">
    <source>
        <dbReference type="Proteomes" id="UP000675664"/>
    </source>
</evidence>
<evidence type="ECO:0000259" key="5">
    <source>
        <dbReference type="Pfam" id="PF22780"/>
    </source>
</evidence>